<sequence length="153" mass="17248">MILYRLTKTRFLTTAWSGYGAKEAGGRWNSVGVSMVYASETASLTMLETLVHLHAAHLMEYFTLLRIEVPDEQVQDADMAELPRHWADEDAPPELAAYGDAWCFSQSSIALRVPSALSPVEYNFLLNPEHPDLFGITQRAEVIPFRFDSRLKA</sequence>
<dbReference type="EMBL" id="JTJJ01000146">
    <property type="protein sequence ID" value="KHJ65286.1"/>
    <property type="molecule type" value="Genomic_DNA"/>
</dbReference>
<name>A0A0B1R0T4_9GAMM</name>
<comment type="caution">
    <text evidence="2">The sequence shown here is derived from an EMBL/GenBank/DDBJ whole genome shotgun (WGS) entry which is preliminary data.</text>
</comment>
<evidence type="ECO:0000313" key="3">
    <source>
        <dbReference type="Proteomes" id="UP000030853"/>
    </source>
</evidence>
<evidence type="ECO:0000313" key="2">
    <source>
        <dbReference type="EMBL" id="KHJ65286.1"/>
    </source>
</evidence>
<gene>
    <name evidence="2" type="ORF">QU24_25420</name>
</gene>
<dbReference type="RefSeq" id="WP_039336947.1">
    <property type="nucleotide sequence ID" value="NZ_JTJJ01000146.1"/>
</dbReference>
<organism evidence="2 3">
    <name type="scientific">Pantoea rodasii</name>
    <dbReference type="NCBI Taxonomy" id="1076549"/>
    <lineage>
        <taxon>Bacteria</taxon>
        <taxon>Pseudomonadati</taxon>
        <taxon>Pseudomonadota</taxon>
        <taxon>Gammaproteobacteria</taxon>
        <taxon>Enterobacterales</taxon>
        <taxon>Erwiniaceae</taxon>
        <taxon>Pantoea</taxon>
    </lineage>
</organism>
<protein>
    <submittedName>
        <fullName evidence="2">RES domain protein</fullName>
    </submittedName>
</protein>
<dbReference type="Proteomes" id="UP000030853">
    <property type="component" value="Unassembled WGS sequence"/>
</dbReference>
<accession>A0A0B1R0T4</accession>
<feature type="domain" description="RES" evidence="1">
    <location>
        <begin position="15"/>
        <end position="140"/>
    </location>
</feature>
<dbReference type="InterPro" id="IPR014914">
    <property type="entry name" value="RES_dom"/>
</dbReference>
<evidence type="ECO:0000259" key="1">
    <source>
        <dbReference type="SMART" id="SM00953"/>
    </source>
</evidence>
<dbReference type="Pfam" id="PF08808">
    <property type="entry name" value="RES"/>
    <property type="match status" value="1"/>
</dbReference>
<proteinExistence type="predicted"/>
<dbReference type="AlphaFoldDB" id="A0A0B1R0T4"/>
<dbReference type="SMART" id="SM00953">
    <property type="entry name" value="RES"/>
    <property type="match status" value="1"/>
</dbReference>
<reference evidence="2 3" key="1">
    <citation type="submission" date="2014-11" db="EMBL/GenBank/DDBJ databases">
        <title>Genome sequencing of Pantoea rodasii ND03.</title>
        <authorList>
            <person name="Muhamad Yunos N.Y."/>
            <person name="Chan K.-G."/>
        </authorList>
    </citation>
    <scope>NUCLEOTIDE SEQUENCE [LARGE SCALE GENOMIC DNA]</scope>
    <source>
        <strain evidence="2 3">ND03</strain>
    </source>
</reference>